<reference evidence="1 2" key="1">
    <citation type="submission" date="2017-07" db="EMBL/GenBank/DDBJ databases">
        <title>Complete genome sequence of Oryzomicrobium terrae TPP412.</title>
        <authorList>
            <person name="Chiu L.-W."/>
            <person name="Lo K.-J."/>
            <person name="Tsai Y.-M."/>
            <person name="Lin S.-S."/>
            <person name="Kuo C.-H."/>
            <person name="Liu C.-T."/>
        </authorList>
    </citation>
    <scope>NUCLEOTIDE SEQUENCE [LARGE SCALE GENOMIC DNA]</scope>
    <source>
        <strain evidence="1 2">TPP412</strain>
    </source>
</reference>
<dbReference type="CDD" id="cd02440">
    <property type="entry name" value="AdoMet_MTases"/>
    <property type="match status" value="1"/>
</dbReference>
<organism evidence="1 2">
    <name type="scientific">Oryzomicrobium terrae</name>
    <dbReference type="NCBI Taxonomy" id="1735038"/>
    <lineage>
        <taxon>Bacteria</taxon>
        <taxon>Pseudomonadati</taxon>
        <taxon>Pseudomonadota</taxon>
        <taxon>Betaproteobacteria</taxon>
        <taxon>Rhodocyclales</taxon>
        <taxon>Rhodocyclaceae</taxon>
        <taxon>Oryzomicrobium</taxon>
    </lineage>
</organism>
<proteinExistence type="predicted"/>
<keyword evidence="2" id="KW-1185">Reference proteome</keyword>
<dbReference type="SUPFAM" id="SSF53335">
    <property type="entry name" value="S-adenosyl-L-methionine-dependent methyltransferases"/>
    <property type="match status" value="1"/>
</dbReference>
<evidence type="ECO:0000313" key="1">
    <source>
        <dbReference type="EMBL" id="QEL65524.1"/>
    </source>
</evidence>
<dbReference type="RefSeq" id="WP_149425711.1">
    <property type="nucleotide sequence ID" value="NZ_CP022579.1"/>
</dbReference>
<accession>A0A5C1EA54</accession>
<dbReference type="InterPro" id="IPR029063">
    <property type="entry name" value="SAM-dependent_MTases_sf"/>
</dbReference>
<gene>
    <name evidence="1" type="ORF">OTERR_20480</name>
</gene>
<evidence type="ECO:0008006" key="3">
    <source>
        <dbReference type="Google" id="ProtNLM"/>
    </source>
</evidence>
<sequence length="244" mass="26970">MRDTFIRSLIDIATRPYLAAGTFAWRFARGKLGGDPAFTALLRDKLLPHHPDGLRLLDLGCGQGLLCAWLHSAQQRHSRGEWPSGWGPAPRLTSYTGVELMPRDIARARAALAEHGSTATLTQGDMCTTPFPVSDAVVILDVLHYVDYAAQDEVLHRVRDCLSPQGTLLLRVGDAEGGWRFRVSNWVDHAVTFVRGHRLSRLYCRPLRAWIAALEKLGFVVTPIPMSQGTPFANVLLKAQRSPG</sequence>
<protein>
    <recommendedName>
        <fullName evidence="3">Methyltransferase type 11 domain-containing protein</fullName>
    </recommendedName>
</protein>
<name>A0A5C1EA54_9RHOO</name>
<dbReference type="Proteomes" id="UP000323671">
    <property type="component" value="Chromosome"/>
</dbReference>
<evidence type="ECO:0000313" key="2">
    <source>
        <dbReference type="Proteomes" id="UP000323671"/>
    </source>
</evidence>
<dbReference type="KEGG" id="otr:OTERR_20480"/>
<dbReference type="EMBL" id="CP022579">
    <property type="protein sequence ID" value="QEL65524.1"/>
    <property type="molecule type" value="Genomic_DNA"/>
</dbReference>
<dbReference type="AlphaFoldDB" id="A0A5C1EA54"/>
<dbReference type="Gene3D" id="3.40.50.150">
    <property type="entry name" value="Vaccinia Virus protein VP39"/>
    <property type="match status" value="1"/>
</dbReference>
<dbReference type="Pfam" id="PF13489">
    <property type="entry name" value="Methyltransf_23"/>
    <property type="match status" value="1"/>
</dbReference>